<keyword evidence="1" id="KW-0812">Transmembrane</keyword>
<evidence type="ECO:0000313" key="2">
    <source>
        <dbReference type="EMBL" id="NJB68692.1"/>
    </source>
</evidence>
<feature type="transmembrane region" description="Helical" evidence="1">
    <location>
        <begin position="377"/>
        <end position="402"/>
    </location>
</feature>
<dbReference type="AlphaFoldDB" id="A0A846QQB7"/>
<feature type="transmembrane region" description="Helical" evidence="1">
    <location>
        <begin position="56"/>
        <end position="77"/>
    </location>
</feature>
<feature type="transmembrane region" description="Helical" evidence="1">
    <location>
        <begin position="454"/>
        <end position="471"/>
    </location>
</feature>
<feature type="transmembrane region" description="Helical" evidence="1">
    <location>
        <begin position="478"/>
        <end position="498"/>
    </location>
</feature>
<organism evidence="2 3">
    <name type="scientific">Desulfobaculum xiamenense</name>
    <dbReference type="NCBI Taxonomy" id="995050"/>
    <lineage>
        <taxon>Bacteria</taxon>
        <taxon>Pseudomonadati</taxon>
        <taxon>Thermodesulfobacteriota</taxon>
        <taxon>Desulfovibrionia</taxon>
        <taxon>Desulfovibrionales</taxon>
        <taxon>Desulfovibrionaceae</taxon>
        <taxon>Desulfobaculum</taxon>
    </lineage>
</organism>
<feature type="transmembrane region" description="Helical" evidence="1">
    <location>
        <begin position="256"/>
        <end position="273"/>
    </location>
</feature>
<evidence type="ECO:0000313" key="3">
    <source>
        <dbReference type="Proteomes" id="UP000580856"/>
    </source>
</evidence>
<feature type="transmembrane region" description="Helical" evidence="1">
    <location>
        <begin position="285"/>
        <end position="303"/>
    </location>
</feature>
<feature type="transmembrane region" description="Helical" evidence="1">
    <location>
        <begin position="347"/>
        <end position="370"/>
    </location>
</feature>
<sequence length="998" mass="106410">MRTTEGRVPWECVLGALAVAGSAALLARVGFGGVQRFTYFVSGSLALQGWSKAGDYAVFFGGVAAFCAAFAALSSLGRRLERAGAGGGLEYLLAVAVVPALFWLGGQVLWPNVAPWLLTSSGLAVLGVAGACALAMMRHPVVDADVLVDLGGGALTCVALGMASGVALAAGYDRLLADVPGLAGPLAGHLMRFGGAAAALAAGATLCIPARGTRTAAGRIGALLVAVQIPLPLMYLIIIPLPWRAGGVLHAYPVDWSLHVFIGVLVVATYADLVRAARRLRREGGGAMSAVSPLCVCAALFLIKATGSVIPFLERSDYHSGEQLLPWWMFRNFGALPYVDHAPVRGLVTYLNMMLADLFGDGTTHTFFLARNIQAALFLMMSYPLLCAAMGGVPAAVALTLLPLNGLARIHLLLTLGLCVLVLTFRRGRMAMWLVGWVAVGTALVLVAPGQGGLLVLASMPLGAVALWRAVREERRALGVALCVGLAVAAILAFATPLGRMVFGAVRYGFENAQVNDVANSLPWEYTFGGTELRVAPGLWELIRCSFIFVPLVAFVALWRFWGSERWERVALVAGPVGLLMLLFVIRAAGRIGAGMSRPGAVSVWAMALLLPLVLFAGRRGRPAAALLVAYAFFAGIIGMYYLNGKVSEASMPAVHFMVREMTAPLHSGAEIGVERLGLFHLKGREDRAARHMERLRLVGELLGHMLRPGETYFDMTNHNAHYFLFERRVPTAIPAVYNMPHPQQQRRAVAALAADPPPLVLAEADNELHNAGTAALRAHLTYRHVLRGYVPFVWNGLVFMVRPDVLDRVRGLPGMDAAEVDAAHGPMNAERGLVLLDGVFHQRNLAALPASWGASSASLDRLMRRVCALDMPETGVADLVREGDGWRVSGPAPRVRLDLPRDAPLSGAEAGLLTLSVSSAAFGPKARLEVAWGDAQAEGFEFEARGECYIVPLDASPRWLLAGRCPSLEFRLHGVPVGAMVRFADAALFQRTSVDCR</sequence>
<gene>
    <name evidence="2" type="ORF">GGQ74_002365</name>
</gene>
<feature type="transmembrane region" description="Helical" evidence="1">
    <location>
        <begin position="538"/>
        <end position="558"/>
    </location>
</feature>
<feature type="transmembrane region" description="Helical" evidence="1">
    <location>
        <begin position="116"/>
        <end position="135"/>
    </location>
</feature>
<feature type="transmembrane region" description="Helical" evidence="1">
    <location>
        <begin position="89"/>
        <end position="110"/>
    </location>
</feature>
<feature type="transmembrane region" description="Helical" evidence="1">
    <location>
        <begin position="190"/>
        <end position="208"/>
    </location>
</feature>
<dbReference type="RefSeq" id="WP_167941738.1">
    <property type="nucleotide sequence ID" value="NZ_JAATJA010000002.1"/>
</dbReference>
<name>A0A846QQB7_9BACT</name>
<comment type="caution">
    <text evidence="2">The sequence shown here is derived from an EMBL/GenBank/DDBJ whole genome shotgun (WGS) entry which is preliminary data.</text>
</comment>
<protein>
    <submittedName>
        <fullName evidence="2">Uncharacterized protein</fullName>
    </submittedName>
</protein>
<feature type="transmembrane region" description="Helical" evidence="1">
    <location>
        <begin position="220"/>
        <end position="241"/>
    </location>
</feature>
<keyword evidence="1" id="KW-1133">Transmembrane helix</keyword>
<keyword evidence="1" id="KW-0472">Membrane</keyword>
<feature type="transmembrane region" description="Helical" evidence="1">
    <location>
        <begin position="430"/>
        <end position="448"/>
    </location>
</feature>
<feature type="transmembrane region" description="Helical" evidence="1">
    <location>
        <begin position="625"/>
        <end position="643"/>
    </location>
</feature>
<proteinExistence type="predicted"/>
<keyword evidence="3" id="KW-1185">Reference proteome</keyword>
<dbReference type="EMBL" id="JAATJA010000002">
    <property type="protein sequence ID" value="NJB68692.1"/>
    <property type="molecule type" value="Genomic_DNA"/>
</dbReference>
<accession>A0A846QQB7</accession>
<feature type="transmembrane region" description="Helical" evidence="1">
    <location>
        <begin position="408"/>
        <end position="425"/>
    </location>
</feature>
<dbReference type="Proteomes" id="UP000580856">
    <property type="component" value="Unassembled WGS sequence"/>
</dbReference>
<reference evidence="2 3" key="1">
    <citation type="submission" date="2020-03" db="EMBL/GenBank/DDBJ databases">
        <title>Genomic Encyclopedia of Type Strains, Phase IV (KMG-IV): sequencing the most valuable type-strain genomes for metagenomic binning, comparative biology and taxonomic classification.</title>
        <authorList>
            <person name="Goeker M."/>
        </authorList>
    </citation>
    <scope>NUCLEOTIDE SEQUENCE [LARGE SCALE GENOMIC DNA]</scope>
    <source>
        <strain evidence="2 3">DSM 24233</strain>
    </source>
</reference>
<feature type="transmembrane region" description="Helical" evidence="1">
    <location>
        <begin position="570"/>
        <end position="589"/>
    </location>
</feature>
<feature type="transmembrane region" description="Helical" evidence="1">
    <location>
        <begin position="601"/>
        <end position="618"/>
    </location>
</feature>
<feature type="transmembrane region" description="Helical" evidence="1">
    <location>
        <begin position="147"/>
        <end position="170"/>
    </location>
</feature>
<evidence type="ECO:0000256" key="1">
    <source>
        <dbReference type="SAM" id="Phobius"/>
    </source>
</evidence>